<proteinExistence type="predicted"/>
<dbReference type="PROSITE" id="PS51900">
    <property type="entry name" value="CB"/>
    <property type="match status" value="1"/>
</dbReference>
<sequence length="209" mass="25387">MALKRKGQNYYKRPKVPVEHTEFYPYLLKHLEVLEVRGYSKQTTNRRENSLRRFIFWCDERSLTHPNQITKPILEHYQRYLYYYRQEYNDKSLSASTQNQYLINIKLFFKWLTQENYLLYNPASELVIIKPVTSLPVVLSQEEIDKLLAQPDTQKTEGIRDRAILELFYSTGIRRMEMCNLQRRHIYYVTPWLPICWRTVQTCDTSRRC</sequence>
<evidence type="ECO:0000259" key="5">
    <source>
        <dbReference type="PROSITE" id="PS51900"/>
    </source>
</evidence>
<evidence type="ECO:0000256" key="2">
    <source>
        <dbReference type="ARBA" id="ARBA00023125"/>
    </source>
</evidence>
<dbReference type="InterPro" id="IPR004107">
    <property type="entry name" value="Integrase_SAM-like_N"/>
</dbReference>
<dbReference type="Pfam" id="PF00589">
    <property type="entry name" value="Phage_integrase"/>
    <property type="match status" value="1"/>
</dbReference>
<dbReference type="PANTHER" id="PTHR30349">
    <property type="entry name" value="PHAGE INTEGRASE-RELATED"/>
    <property type="match status" value="1"/>
</dbReference>
<dbReference type="InterPro" id="IPR044068">
    <property type="entry name" value="CB"/>
</dbReference>
<dbReference type="PROSITE" id="PS51898">
    <property type="entry name" value="TYR_RECOMBINASE"/>
    <property type="match status" value="1"/>
</dbReference>
<evidence type="ECO:0000259" key="4">
    <source>
        <dbReference type="PROSITE" id="PS51898"/>
    </source>
</evidence>
<dbReference type="PANTHER" id="PTHR30349:SF41">
    <property type="entry name" value="INTEGRASE_RECOMBINASE PROTEIN MJ0367-RELATED"/>
    <property type="match status" value="1"/>
</dbReference>
<evidence type="ECO:0000313" key="6">
    <source>
        <dbReference type="EMBL" id="VAW54950.1"/>
    </source>
</evidence>
<dbReference type="InterPro" id="IPR013762">
    <property type="entry name" value="Integrase-like_cat_sf"/>
</dbReference>
<dbReference type="GO" id="GO:0006310">
    <property type="term" value="P:DNA recombination"/>
    <property type="evidence" value="ECO:0007669"/>
    <property type="project" value="UniProtKB-KW"/>
</dbReference>
<dbReference type="InterPro" id="IPR050090">
    <property type="entry name" value="Tyrosine_recombinase_XerCD"/>
</dbReference>
<evidence type="ECO:0000256" key="3">
    <source>
        <dbReference type="ARBA" id="ARBA00023172"/>
    </source>
</evidence>
<protein>
    <submittedName>
        <fullName evidence="6">Site-specific tyrosine recombinase XerC</fullName>
    </submittedName>
</protein>
<dbReference type="SUPFAM" id="SSF56349">
    <property type="entry name" value="DNA breaking-rejoining enzymes"/>
    <property type="match status" value="1"/>
</dbReference>
<name>A0A3B0WQP8_9ZZZZ</name>
<dbReference type="InterPro" id="IPR010998">
    <property type="entry name" value="Integrase_recombinase_N"/>
</dbReference>
<feature type="domain" description="Core-binding (CB)" evidence="5">
    <location>
        <begin position="21"/>
        <end position="113"/>
    </location>
</feature>
<keyword evidence="1" id="KW-0229">DNA integration</keyword>
<organism evidence="6">
    <name type="scientific">hydrothermal vent metagenome</name>
    <dbReference type="NCBI Taxonomy" id="652676"/>
    <lineage>
        <taxon>unclassified sequences</taxon>
        <taxon>metagenomes</taxon>
        <taxon>ecological metagenomes</taxon>
    </lineage>
</organism>
<dbReference type="GO" id="GO:0015074">
    <property type="term" value="P:DNA integration"/>
    <property type="evidence" value="ECO:0007669"/>
    <property type="project" value="UniProtKB-KW"/>
</dbReference>
<feature type="domain" description="Tyr recombinase" evidence="4">
    <location>
        <begin position="134"/>
        <end position="209"/>
    </location>
</feature>
<accession>A0A3B0WQP8</accession>
<dbReference type="GO" id="GO:0003677">
    <property type="term" value="F:DNA binding"/>
    <property type="evidence" value="ECO:0007669"/>
    <property type="project" value="UniProtKB-KW"/>
</dbReference>
<dbReference type="AlphaFoldDB" id="A0A3B0WQP8"/>
<reference evidence="6" key="1">
    <citation type="submission" date="2018-06" db="EMBL/GenBank/DDBJ databases">
        <authorList>
            <person name="Zhirakovskaya E."/>
        </authorList>
    </citation>
    <scope>NUCLEOTIDE SEQUENCE</scope>
</reference>
<dbReference type="Gene3D" id="1.10.150.130">
    <property type="match status" value="1"/>
</dbReference>
<gene>
    <name evidence="6" type="ORF">MNBD_GAMMA06-206</name>
</gene>
<dbReference type="Pfam" id="PF13495">
    <property type="entry name" value="Phage_int_SAM_4"/>
    <property type="match status" value="1"/>
</dbReference>
<dbReference type="EMBL" id="UOFD01000081">
    <property type="protein sequence ID" value="VAW54950.1"/>
    <property type="molecule type" value="Genomic_DNA"/>
</dbReference>
<dbReference type="InterPro" id="IPR011010">
    <property type="entry name" value="DNA_brk_join_enz"/>
</dbReference>
<keyword evidence="3" id="KW-0233">DNA recombination</keyword>
<dbReference type="Gene3D" id="1.10.443.10">
    <property type="entry name" value="Intergrase catalytic core"/>
    <property type="match status" value="1"/>
</dbReference>
<dbReference type="InterPro" id="IPR002104">
    <property type="entry name" value="Integrase_catalytic"/>
</dbReference>
<evidence type="ECO:0000256" key="1">
    <source>
        <dbReference type="ARBA" id="ARBA00022908"/>
    </source>
</evidence>
<keyword evidence="2" id="KW-0238">DNA-binding</keyword>